<evidence type="ECO:0000256" key="1">
    <source>
        <dbReference type="SAM" id="SignalP"/>
    </source>
</evidence>
<dbReference type="Proteomes" id="UP000609064">
    <property type="component" value="Unassembled WGS sequence"/>
</dbReference>
<evidence type="ECO:0008006" key="4">
    <source>
        <dbReference type="Google" id="ProtNLM"/>
    </source>
</evidence>
<dbReference type="EMBL" id="BMKK01000007">
    <property type="protein sequence ID" value="GGD68614.1"/>
    <property type="molecule type" value="Genomic_DNA"/>
</dbReference>
<feature type="signal peptide" evidence="1">
    <location>
        <begin position="1"/>
        <end position="23"/>
    </location>
</feature>
<name>A0A916YZE9_9BACT</name>
<feature type="chain" id="PRO_5037264022" description="YD repeat-containing protein" evidence="1">
    <location>
        <begin position="24"/>
        <end position="1075"/>
    </location>
</feature>
<proteinExistence type="predicted"/>
<evidence type="ECO:0000313" key="2">
    <source>
        <dbReference type="EMBL" id="GGD68614.1"/>
    </source>
</evidence>
<evidence type="ECO:0000313" key="3">
    <source>
        <dbReference type="Proteomes" id="UP000609064"/>
    </source>
</evidence>
<sequence>MKNNNFYMKKILLLIMCAINVIAQTPNKFSEIPPAPNAANLGKYGEIPVNQSTGALNLNIPLLSISEGDINWPISLSYNYSGFKPMEHAGWVGRGWALNGGGVITRTVRGLADETQNFGFLAIGAEFANLLLVNPIESTVSSSPIFQNKDLGTYDTEPDIFYFNAGSLSGKFFFGQDGNPHVVTNRKIKIEKTLALSGTNPDDHSTNGIIESFTITDEAGFQYFFNVKEYSTSAMGLGSSSPWEISTWHLKHVLSPTGKKLVFNYTVGGETTIISPNFVEKGIYGGCTGCEVSVGGSNFVNDISYSFAEEKFLTSIEVSDGLSKVEFNSQIISDQFSNQTSTTRKLNSVVLKSQIDNSIIIKKNFIYNDTFSDLLASIKDESSLGTFLEPHKFEYFDGISALNLYMTKAIDHWGYYNGSNNSNTLIPEFGANRNPNFNSAKRKALKKITYPTGGSSLITYEQNEYSFTSTAFITGDLIDVENHYFAYEAAGNTFLPSTPITVNYPSNYNVTVYWEYIDETCCPNNQCSGSFLPSSGVLSPGQSYSDGYFITQSQIADLGVPCNASLHIFAYVTLNNVIGLNKKYGPGIRIKKIENVEPVRGTTESKEYFYNNSTNIDLSSGGINHSPVYTGATYLTVENSTIPFSFYRNSSILPIGSPMVIYENVDEVIGNNIRNNYTFTTYKEPYLDINSMPAVLQSNVEVIGSSENYDFSRGKLLSLKNYKNLSTLVSKTDYVYSFNKVTGIGLQNNFEYKIPSMYYESLVSITLSNAYNSISKNLFWNKFYYNVASFLEKTKETTTLYNDSDNIGVVETKEYFYEKENHLQLTKTLTTKSNGDKVEMTSKYPHDYLSIPSRASFINQLIAENRVSTPIEQFTVLEKSPTNRKVLDASVTTFKSFPGNANKATLLMPYKQFVFNRELSGVISNSYDGTTDDIISNSSYREILRFNDYNNLGKIGSVTTNKNENISYLYAYKGVYPIAEIKNSLWSAELSTAETFILNSTNSQTIQSTLDGLRTALPNNLITGYTYKSLVGVEKVISPNGLITSYNYDSFNRLKEVKDTNGKVVKSYQYNYKAQ</sequence>
<dbReference type="AlphaFoldDB" id="A0A916YZE9"/>
<comment type="caution">
    <text evidence="2">The sequence shown here is derived from an EMBL/GenBank/DDBJ whole genome shotgun (WGS) entry which is preliminary data.</text>
</comment>
<reference evidence="2" key="2">
    <citation type="submission" date="2020-09" db="EMBL/GenBank/DDBJ databases">
        <authorList>
            <person name="Sun Q."/>
            <person name="Zhou Y."/>
        </authorList>
    </citation>
    <scope>NUCLEOTIDE SEQUENCE</scope>
    <source>
        <strain evidence="2">CGMCC 1.15958</strain>
    </source>
</reference>
<keyword evidence="1" id="KW-0732">Signal</keyword>
<protein>
    <recommendedName>
        <fullName evidence="4">YD repeat-containing protein</fullName>
    </recommendedName>
</protein>
<reference evidence="2" key="1">
    <citation type="journal article" date="2014" name="Int. J. Syst. Evol. Microbiol.">
        <title>Complete genome sequence of Corynebacterium casei LMG S-19264T (=DSM 44701T), isolated from a smear-ripened cheese.</title>
        <authorList>
            <consortium name="US DOE Joint Genome Institute (JGI-PGF)"/>
            <person name="Walter F."/>
            <person name="Albersmeier A."/>
            <person name="Kalinowski J."/>
            <person name="Ruckert C."/>
        </authorList>
    </citation>
    <scope>NUCLEOTIDE SEQUENCE</scope>
    <source>
        <strain evidence="2">CGMCC 1.15958</strain>
    </source>
</reference>
<accession>A0A916YZE9</accession>
<organism evidence="2 3">
    <name type="scientific">Emticicia aquatilis</name>
    <dbReference type="NCBI Taxonomy" id="1537369"/>
    <lineage>
        <taxon>Bacteria</taxon>
        <taxon>Pseudomonadati</taxon>
        <taxon>Bacteroidota</taxon>
        <taxon>Cytophagia</taxon>
        <taxon>Cytophagales</taxon>
        <taxon>Leadbetterellaceae</taxon>
        <taxon>Emticicia</taxon>
    </lineage>
</organism>
<gene>
    <name evidence="2" type="ORF">GCM10011514_35920</name>
</gene>
<keyword evidence="3" id="KW-1185">Reference proteome</keyword>